<protein>
    <recommendedName>
        <fullName evidence="4">DUF4367 domain-containing protein</fullName>
    </recommendedName>
</protein>
<dbReference type="AlphaFoldDB" id="A0AAW6AXZ1"/>
<evidence type="ECO:0000313" key="2">
    <source>
        <dbReference type="EMBL" id="MDB2002441.1"/>
    </source>
</evidence>
<evidence type="ECO:0000256" key="1">
    <source>
        <dbReference type="SAM" id="SignalP"/>
    </source>
</evidence>
<dbReference type="EMBL" id="JAQLGM010000072">
    <property type="protein sequence ID" value="MDB2002441.1"/>
    <property type="molecule type" value="Genomic_DNA"/>
</dbReference>
<name>A0AAW6AXZ1_CLOSY</name>
<dbReference type="Proteomes" id="UP001300871">
    <property type="component" value="Unassembled WGS sequence"/>
</dbReference>
<organism evidence="2 3">
    <name type="scientific">Clostridium symbiosum</name>
    <name type="common">Bacteroides symbiosus</name>
    <dbReference type="NCBI Taxonomy" id="1512"/>
    <lineage>
        <taxon>Bacteria</taxon>
        <taxon>Bacillati</taxon>
        <taxon>Bacillota</taxon>
        <taxon>Clostridia</taxon>
        <taxon>Lachnospirales</taxon>
        <taxon>Lachnospiraceae</taxon>
        <taxon>Otoolea</taxon>
    </lineage>
</organism>
<dbReference type="GeneID" id="57970668"/>
<gene>
    <name evidence="2" type="ORF">PM006_19765</name>
</gene>
<accession>A0AAW6AXZ1</accession>
<proteinExistence type="predicted"/>
<comment type="caution">
    <text evidence="2">The sequence shown here is derived from an EMBL/GenBank/DDBJ whole genome shotgun (WGS) entry which is preliminary data.</text>
</comment>
<feature type="chain" id="PRO_5044477610" description="DUF4367 domain-containing protein" evidence="1">
    <location>
        <begin position="25"/>
        <end position="184"/>
    </location>
</feature>
<reference evidence="2" key="1">
    <citation type="submission" date="2023-01" db="EMBL/GenBank/DDBJ databases">
        <title>Human gut microbiome strain richness.</title>
        <authorList>
            <person name="Chen-Liaw A."/>
        </authorList>
    </citation>
    <scope>NUCLEOTIDE SEQUENCE</scope>
    <source>
        <strain evidence="2">B1_m1001713B170214d0_201011</strain>
    </source>
</reference>
<keyword evidence="1" id="KW-0732">Signal</keyword>
<evidence type="ECO:0000313" key="3">
    <source>
        <dbReference type="Proteomes" id="UP001300871"/>
    </source>
</evidence>
<dbReference type="RefSeq" id="WP_150028381.1">
    <property type="nucleotide sequence ID" value="NZ_JANFZA010000050.1"/>
</dbReference>
<evidence type="ECO:0008006" key="4">
    <source>
        <dbReference type="Google" id="ProtNLM"/>
    </source>
</evidence>
<feature type="signal peptide" evidence="1">
    <location>
        <begin position="1"/>
        <end position="24"/>
    </location>
</feature>
<sequence length="184" mass="20014">MKKKTLALLLITGAVFLNTTPCFAASQSIKVSVSESSDKGGYSQLPAPETVLKDTGFSPKLPVSLAGSFEFDSGRITESSTLDANGNVTNRLKGISFNYVQTKNNTTTSVSFSAEPDIGQTSAKDTVGTKYGELTLYYSDKQANSVSWAENGVFYMLMDVNKKISKDELHKMAKEIIDIKQEKQ</sequence>